<dbReference type="AlphaFoldDB" id="A0A9Q0H0F7"/>
<proteinExistence type="predicted"/>
<organism evidence="1 2">
    <name type="scientific">Protea cynaroides</name>
    <dbReference type="NCBI Taxonomy" id="273540"/>
    <lineage>
        <taxon>Eukaryota</taxon>
        <taxon>Viridiplantae</taxon>
        <taxon>Streptophyta</taxon>
        <taxon>Embryophyta</taxon>
        <taxon>Tracheophyta</taxon>
        <taxon>Spermatophyta</taxon>
        <taxon>Magnoliopsida</taxon>
        <taxon>Proteales</taxon>
        <taxon>Proteaceae</taxon>
        <taxon>Protea</taxon>
    </lineage>
</organism>
<dbReference type="EMBL" id="JAMYWD010000011">
    <property type="protein sequence ID" value="KAJ4955988.1"/>
    <property type="molecule type" value="Genomic_DNA"/>
</dbReference>
<name>A0A9Q0H0F7_9MAGN</name>
<reference evidence="1" key="1">
    <citation type="journal article" date="2023" name="Plant J.">
        <title>The genome of the king protea, Protea cynaroides.</title>
        <authorList>
            <person name="Chang J."/>
            <person name="Duong T.A."/>
            <person name="Schoeman C."/>
            <person name="Ma X."/>
            <person name="Roodt D."/>
            <person name="Barker N."/>
            <person name="Li Z."/>
            <person name="Van de Peer Y."/>
            <person name="Mizrachi E."/>
        </authorList>
    </citation>
    <scope>NUCLEOTIDE SEQUENCE</scope>
    <source>
        <tissue evidence="1">Young leaves</tissue>
    </source>
</reference>
<gene>
    <name evidence="1" type="ORF">NE237_012771</name>
</gene>
<dbReference type="Proteomes" id="UP001141806">
    <property type="component" value="Unassembled WGS sequence"/>
</dbReference>
<keyword evidence="2" id="KW-1185">Reference proteome</keyword>
<sequence>MVVTEKQVAMFDGGTGSAAPVAATLQRQSEALPSAVVNNQRDARVLMAIVSPGSRVIPAASYSFDQGVLSSILIGLGARDQRIYQGGSVLLCVVIKWGSSFGCWWICGSRSGEILGVTCFGGFGANNPTVSLPSGCASGFATALMVSDRYGYTVERELMSRNVSGSLPVPAVRSNSDVVGVKTERVLLMDNQIDGLMIMATVPSSVALPVRGLVEGACAGQDSMVLSGLSNFAGLGFGSISAPSLRS</sequence>
<evidence type="ECO:0000313" key="1">
    <source>
        <dbReference type="EMBL" id="KAJ4955988.1"/>
    </source>
</evidence>
<evidence type="ECO:0000313" key="2">
    <source>
        <dbReference type="Proteomes" id="UP001141806"/>
    </source>
</evidence>
<comment type="caution">
    <text evidence="1">The sequence shown here is derived from an EMBL/GenBank/DDBJ whole genome shotgun (WGS) entry which is preliminary data.</text>
</comment>
<protein>
    <submittedName>
        <fullName evidence="1">Uncharacterized protein</fullName>
    </submittedName>
</protein>
<accession>A0A9Q0H0F7</accession>